<dbReference type="SMART" id="SM00065">
    <property type="entry name" value="GAF"/>
    <property type="match status" value="1"/>
</dbReference>
<evidence type="ECO:0000259" key="6">
    <source>
        <dbReference type="PROSITE" id="PS50109"/>
    </source>
</evidence>
<dbReference type="AlphaFoldDB" id="A0A3M6HEF2"/>
<evidence type="ECO:0000313" key="8">
    <source>
        <dbReference type="Proteomes" id="UP000271531"/>
    </source>
</evidence>
<protein>
    <recommendedName>
        <fullName evidence="2">histidine kinase</fullName>
        <ecNumber evidence="2">2.7.13.3</ecNumber>
    </recommendedName>
</protein>
<evidence type="ECO:0000256" key="4">
    <source>
        <dbReference type="ARBA" id="ARBA00022679"/>
    </source>
</evidence>
<dbReference type="InterPro" id="IPR005467">
    <property type="entry name" value="His_kinase_dom"/>
</dbReference>
<feature type="domain" description="Histidine kinase" evidence="6">
    <location>
        <begin position="219"/>
        <end position="432"/>
    </location>
</feature>
<keyword evidence="3" id="KW-0597">Phosphoprotein</keyword>
<dbReference type="SMART" id="SM00387">
    <property type="entry name" value="HATPase_c"/>
    <property type="match status" value="1"/>
</dbReference>
<dbReference type="PANTHER" id="PTHR42878">
    <property type="entry name" value="TWO-COMPONENT HISTIDINE KINASE"/>
    <property type="match status" value="1"/>
</dbReference>
<dbReference type="Proteomes" id="UP000271531">
    <property type="component" value="Unassembled WGS sequence"/>
</dbReference>
<comment type="caution">
    <text evidence="7">The sequence shown here is derived from an EMBL/GenBank/DDBJ whole genome shotgun (WGS) entry which is preliminary data.</text>
</comment>
<dbReference type="SUPFAM" id="SSF47384">
    <property type="entry name" value="Homodimeric domain of signal transducing histidine kinase"/>
    <property type="match status" value="1"/>
</dbReference>
<gene>
    <name evidence="7" type="ORF">ALP03_00463</name>
</gene>
<dbReference type="SUPFAM" id="SSF55781">
    <property type="entry name" value="GAF domain-like"/>
    <property type="match status" value="1"/>
</dbReference>
<dbReference type="PRINTS" id="PR00344">
    <property type="entry name" value="BCTRLSENSOR"/>
</dbReference>
<dbReference type="InterPro" id="IPR003018">
    <property type="entry name" value="GAF"/>
</dbReference>
<dbReference type="SMART" id="SM00388">
    <property type="entry name" value="HisKA"/>
    <property type="match status" value="1"/>
</dbReference>
<dbReference type="InterPro" id="IPR029016">
    <property type="entry name" value="GAF-like_dom_sf"/>
</dbReference>
<evidence type="ECO:0000256" key="2">
    <source>
        <dbReference type="ARBA" id="ARBA00012438"/>
    </source>
</evidence>
<dbReference type="EC" id="2.7.13.3" evidence="2"/>
<dbReference type="EMBL" id="RBVA01000391">
    <property type="protein sequence ID" value="RMW03277.1"/>
    <property type="molecule type" value="Genomic_DNA"/>
</dbReference>
<dbReference type="InterPro" id="IPR036097">
    <property type="entry name" value="HisK_dim/P_sf"/>
</dbReference>
<dbReference type="Gene3D" id="3.30.565.10">
    <property type="entry name" value="Histidine kinase-like ATPase, C-terminal domain"/>
    <property type="match status" value="1"/>
</dbReference>
<dbReference type="GO" id="GO:0007234">
    <property type="term" value="P:osmosensory signaling via phosphorelay pathway"/>
    <property type="evidence" value="ECO:0007669"/>
    <property type="project" value="TreeGrafter"/>
</dbReference>
<dbReference type="InterPro" id="IPR003661">
    <property type="entry name" value="HisK_dim/P_dom"/>
</dbReference>
<dbReference type="Pfam" id="PF00512">
    <property type="entry name" value="HisKA"/>
    <property type="match status" value="1"/>
</dbReference>
<name>A0A3M6HEF2_PSEAJ</name>
<keyword evidence="5 7" id="KW-0418">Kinase</keyword>
<dbReference type="InterPro" id="IPR004358">
    <property type="entry name" value="Sig_transdc_His_kin-like_C"/>
</dbReference>
<dbReference type="GO" id="GO:0030295">
    <property type="term" value="F:protein kinase activator activity"/>
    <property type="evidence" value="ECO:0007669"/>
    <property type="project" value="TreeGrafter"/>
</dbReference>
<dbReference type="InterPro" id="IPR003594">
    <property type="entry name" value="HATPase_dom"/>
</dbReference>
<proteinExistence type="predicted"/>
<evidence type="ECO:0000256" key="5">
    <source>
        <dbReference type="ARBA" id="ARBA00022777"/>
    </source>
</evidence>
<keyword evidence="4" id="KW-0808">Transferase</keyword>
<dbReference type="GO" id="GO:0000155">
    <property type="term" value="F:phosphorelay sensor kinase activity"/>
    <property type="evidence" value="ECO:0007669"/>
    <property type="project" value="InterPro"/>
</dbReference>
<evidence type="ECO:0000256" key="1">
    <source>
        <dbReference type="ARBA" id="ARBA00000085"/>
    </source>
</evidence>
<dbReference type="Pfam" id="PF02518">
    <property type="entry name" value="HATPase_c"/>
    <property type="match status" value="1"/>
</dbReference>
<comment type="catalytic activity">
    <reaction evidence="1">
        <text>ATP + protein L-histidine = ADP + protein N-phospho-L-histidine.</text>
        <dbReference type="EC" id="2.7.13.3"/>
    </reaction>
</comment>
<evidence type="ECO:0000313" key="7">
    <source>
        <dbReference type="EMBL" id="RMW03277.1"/>
    </source>
</evidence>
<dbReference type="Pfam" id="PF01590">
    <property type="entry name" value="GAF"/>
    <property type="match status" value="1"/>
</dbReference>
<dbReference type="SUPFAM" id="SSF55874">
    <property type="entry name" value="ATPase domain of HSP90 chaperone/DNA topoisomerase II/histidine kinase"/>
    <property type="match status" value="1"/>
</dbReference>
<reference evidence="7 8" key="1">
    <citation type="submission" date="2018-08" db="EMBL/GenBank/DDBJ databases">
        <title>Recombination of ecologically and evolutionarily significant loci maintains genetic cohesion in the Pseudomonas syringae species complex.</title>
        <authorList>
            <person name="Dillon M."/>
            <person name="Thakur S."/>
            <person name="Almeida R.N.D."/>
            <person name="Weir B.S."/>
            <person name="Guttman D.S."/>
        </authorList>
    </citation>
    <scope>NUCLEOTIDE SEQUENCE [LARGE SCALE GENOMIC DNA]</scope>
    <source>
        <strain evidence="7 8">ICMP 4525</strain>
    </source>
</reference>
<sequence length="433" mass="47865">MNVRPGFFSVNVAYSRVHNDRYRPKLNAALLPQGWYRFSMRQSISNDVAKISRISAVPAILQVITESTGLGFAAVARVTESTWMACAVLDKLDFGLKPGGELELSSTICHEIRSSHKAVVIDHVAEDPLFCEHHTPRLYNFQSYISVPIFLSNGTFFGTICALDPKPAKLTGTPIESMMASFARLLALQIEAEENLQQVREDLLAEREVAELREQFIAVLGHDLRNPLFAINASAELLLRRPLDEKALQVVQHILTSGKRASQLVDDVLDFARGRMGHGIPLSMHDAHGLDETLEHVVSEIRRVHPSRLIKSDIKMLERIRCDHERIAQLLSNLVSNAISHGDPQSPVEVTAGVRGDLFLLSVTNQGEPIPESVRSQLFLPYSRPITDEPQAGLGLGLYIASEIAVAHGGTLEVCSTQEQGTVFTFRMPLKSA</sequence>
<dbReference type="InterPro" id="IPR036890">
    <property type="entry name" value="HATPase_C_sf"/>
</dbReference>
<dbReference type="CDD" id="cd00082">
    <property type="entry name" value="HisKA"/>
    <property type="match status" value="1"/>
</dbReference>
<dbReference type="InterPro" id="IPR050351">
    <property type="entry name" value="BphY/WalK/GraS-like"/>
</dbReference>
<accession>A0A3M6HEF2</accession>
<organism evidence="7 8">
    <name type="scientific">Pseudomonas amygdali pv. tabaci</name>
    <name type="common">Pseudomonas syringae pv. tabaci</name>
    <dbReference type="NCBI Taxonomy" id="322"/>
    <lineage>
        <taxon>Bacteria</taxon>
        <taxon>Pseudomonadati</taxon>
        <taxon>Pseudomonadota</taxon>
        <taxon>Gammaproteobacteria</taxon>
        <taxon>Pseudomonadales</taxon>
        <taxon>Pseudomonadaceae</taxon>
        <taxon>Pseudomonas</taxon>
        <taxon>Pseudomonas amygdali</taxon>
    </lineage>
</organism>
<evidence type="ECO:0000256" key="3">
    <source>
        <dbReference type="ARBA" id="ARBA00022553"/>
    </source>
</evidence>
<dbReference type="Gene3D" id="1.10.287.130">
    <property type="match status" value="1"/>
</dbReference>
<dbReference type="PANTHER" id="PTHR42878:SF15">
    <property type="entry name" value="BACTERIOPHYTOCHROME"/>
    <property type="match status" value="1"/>
</dbReference>
<dbReference type="Gene3D" id="3.30.450.40">
    <property type="match status" value="1"/>
</dbReference>
<dbReference type="PROSITE" id="PS50109">
    <property type="entry name" value="HIS_KIN"/>
    <property type="match status" value="1"/>
</dbReference>
<dbReference type="GO" id="GO:0000156">
    <property type="term" value="F:phosphorelay response regulator activity"/>
    <property type="evidence" value="ECO:0007669"/>
    <property type="project" value="TreeGrafter"/>
</dbReference>
<dbReference type="CDD" id="cd00075">
    <property type="entry name" value="HATPase"/>
    <property type="match status" value="1"/>
</dbReference>